<dbReference type="InterPro" id="IPR008621">
    <property type="entry name" value="Cbb3-typ_cyt_oxidase_comp"/>
</dbReference>
<keyword evidence="1" id="KW-0472">Membrane</keyword>
<dbReference type="AlphaFoldDB" id="A0A2S9XV38"/>
<organism evidence="2 3">
    <name type="scientific">Enhygromyxa salina</name>
    <dbReference type="NCBI Taxonomy" id="215803"/>
    <lineage>
        <taxon>Bacteria</taxon>
        <taxon>Pseudomonadati</taxon>
        <taxon>Myxococcota</taxon>
        <taxon>Polyangia</taxon>
        <taxon>Nannocystales</taxon>
        <taxon>Nannocystaceae</taxon>
        <taxon>Enhygromyxa</taxon>
    </lineage>
</organism>
<feature type="transmembrane region" description="Helical" evidence="1">
    <location>
        <begin position="12"/>
        <end position="34"/>
    </location>
</feature>
<gene>
    <name evidence="2" type="ORF">ENSA5_36760</name>
</gene>
<dbReference type="Proteomes" id="UP000237968">
    <property type="component" value="Unassembled WGS sequence"/>
</dbReference>
<comment type="caution">
    <text evidence="2">The sequence shown here is derived from an EMBL/GenBank/DDBJ whole genome shotgun (WGS) entry which is preliminary data.</text>
</comment>
<protein>
    <submittedName>
        <fullName evidence="2">Cbb3-type cytochrome oxidase component FixQ</fullName>
    </submittedName>
</protein>
<name>A0A2S9XV38_9BACT</name>
<reference evidence="2 3" key="1">
    <citation type="submission" date="2018-03" db="EMBL/GenBank/DDBJ databases">
        <title>Draft Genome Sequences of the Obligatory Marine Myxobacteria Enhygromyxa salina SWB005.</title>
        <authorList>
            <person name="Poehlein A."/>
            <person name="Moghaddam J.A."/>
            <person name="Harms H."/>
            <person name="Alanjari M."/>
            <person name="Koenig G.M."/>
            <person name="Daniel R."/>
            <person name="Schaeberle T.F."/>
        </authorList>
    </citation>
    <scope>NUCLEOTIDE SEQUENCE [LARGE SCALE GENOMIC DNA]</scope>
    <source>
        <strain evidence="2 3">SWB005</strain>
    </source>
</reference>
<proteinExistence type="predicted"/>
<keyword evidence="3" id="KW-1185">Reference proteome</keyword>
<evidence type="ECO:0000313" key="3">
    <source>
        <dbReference type="Proteomes" id="UP000237968"/>
    </source>
</evidence>
<sequence>MKSDVLSLSDFAFLAQISTVLFVAVFLGAIYWMFRPGSKQAYAQRSRMPLDDVNPVEPLDR</sequence>
<evidence type="ECO:0000256" key="1">
    <source>
        <dbReference type="SAM" id="Phobius"/>
    </source>
</evidence>
<evidence type="ECO:0000313" key="2">
    <source>
        <dbReference type="EMBL" id="PRP96600.1"/>
    </source>
</evidence>
<dbReference type="RefSeq" id="WP_106393009.1">
    <property type="nucleotide sequence ID" value="NZ_PVNK01000165.1"/>
</dbReference>
<dbReference type="Pfam" id="PF05545">
    <property type="entry name" value="FixQ"/>
    <property type="match status" value="1"/>
</dbReference>
<dbReference type="EMBL" id="PVNK01000165">
    <property type="protein sequence ID" value="PRP96600.1"/>
    <property type="molecule type" value="Genomic_DNA"/>
</dbReference>
<dbReference type="OrthoDB" id="9801588at2"/>
<accession>A0A2S9XV38</accession>
<keyword evidence="1" id="KW-0812">Transmembrane</keyword>
<keyword evidence="1" id="KW-1133">Transmembrane helix</keyword>